<name>A0A8S3UAW7_MYTED</name>
<dbReference type="EMBL" id="CAJPWZ010002579">
    <property type="protein sequence ID" value="CAG2241137.1"/>
    <property type="molecule type" value="Genomic_DNA"/>
</dbReference>
<proteinExistence type="predicted"/>
<sequence>MPEQTCIDSIILDSTYYAVTAIFPMVTSCPYGSNDTEIELCARNPTTVERMKTPHVTSTNIPLTYLNKHCASCHGHTTYHQWDLNISCYLFSDYNFLSTYQQVIDEAMEKQCFIMYQIDTLPVRNCSQNEEIHFNKCNMTGMWDIFDPDIQYACESTYKLVYKVYKNIFCFICNPIRRIYTTDVRTCNSTGSWKPFDQGLHDACQYYNNPDNSSSFLNVFCYLCNRDNTFSNSFVDVNASITYGRKGSVTFYTLQNISDFSLSFYKQYLNDQMKITPVTANDKENQSFTLNLTNTLLKAYAYNPFLPGLCNEELLPLDALDVIKPIMTPCSCNLSAIYEGNLPLCLDVLLTNPFMCMGNVINFFDDYKLEESMYAVVESCSQNLNSTLLKGKMYRKWSRHLFISPRRRHSYEYSLQKFPLLHLQSSYVYG</sequence>
<dbReference type="AlphaFoldDB" id="A0A8S3UAW7"/>
<accession>A0A8S3UAW7</accession>
<gene>
    <name evidence="1" type="ORF">MEDL_53280</name>
</gene>
<dbReference type="Proteomes" id="UP000683360">
    <property type="component" value="Unassembled WGS sequence"/>
</dbReference>
<evidence type="ECO:0000313" key="1">
    <source>
        <dbReference type="EMBL" id="CAG2241137.1"/>
    </source>
</evidence>
<reference evidence="1" key="1">
    <citation type="submission" date="2021-03" db="EMBL/GenBank/DDBJ databases">
        <authorList>
            <person name="Bekaert M."/>
        </authorList>
    </citation>
    <scope>NUCLEOTIDE SEQUENCE</scope>
</reference>
<dbReference type="OrthoDB" id="6145076at2759"/>
<protein>
    <submittedName>
        <fullName evidence="1">Uncharacterized protein</fullName>
    </submittedName>
</protein>
<keyword evidence="2" id="KW-1185">Reference proteome</keyword>
<evidence type="ECO:0000313" key="2">
    <source>
        <dbReference type="Proteomes" id="UP000683360"/>
    </source>
</evidence>
<comment type="caution">
    <text evidence="1">The sequence shown here is derived from an EMBL/GenBank/DDBJ whole genome shotgun (WGS) entry which is preliminary data.</text>
</comment>
<organism evidence="1 2">
    <name type="scientific">Mytilus edulis</name>
    <name type="common">Blue mussel</name>
    <dbReference type="NCBI Taxonomy" id="6550"/>
    <lineage>
        <taxon>Eukaryota</taxon>
        <taxon>Metazoa</taxon>
        <taxon>Spiralia</taxon>
        <taxon>Lophotrochozoa</taxon>
        <taxon>Mollusca</taxon>
        <taxon>Bivalvia</taxon>
        <taxon>Autobranchia</taxon>
        <taxon>Pteriomorphia</taxon>
        <taxon>Mytilida</taxon>
        <taxon>Mytiloidea</taxon>
        <taxon>Mytilidae</taxon>
        <taxon>Mytilinae</taxon>
        <taxon>Mytilus</taxon>
    </lineage>
</organism>